<organism evidence="1 2">
    <name type="scientific">Candidatus Methanocrinis natronophilus</name>
    <dbReference type="NCBI Taxonomy" id="3033396"/>
    <lineage>
        <taxon>Archaea</taxon>
        <taxon>Methanobacteriati</taxon>
        <taxon>Methanobacteriota</taxon>
        <taxon>Stenosarchaea group</taxon>
        <taxon>Methanomicrobia</taxon>
        <taxon>Methanotrichales</taxon>
        <taxon>Methanotrichaceae</taxon>
        <taxon>Methanocrinis</taxon>
    </lineage>
</organism>
<reference evidence="1 2" key="1">
    <citation type="submission" date="2023-03" db="EMBL/GenBank/DDBJ databases">
        <title>WGS of Methanotrichaceae archaeon Mx.</title>
        <authorList>
            <person name="Sorokin D.Y."/>
            <person name="Merkel A.Y."/>
        </authorList>
    </citation>
    <scope>NUCLEOTIDE SEQUENCE [LARGE SCALE GENOMIC DNA]</scope>
    <source>
        <strain evidence="1 2">Mx</strain>
    </source>
</reference>
<protein>
    <submittedName>
        <fullName evidence="1">DUF2240 family protein</fullName>
    </submittedName>
</protein>
<dbReference type="EMBL" id="JARFPK010000044">
    <property type="protein sequence ID" value="MDF0591513.1"/>
    <property type="molecule type" value="Genomic_DNA"/>
</dbReference>
<dbReference type="RefSeq" id="WP_316967245.1">
    <property type="nucleotide sequence ID" value="NZ_JARFPK010000044.1"/>
</dbReference>
<accession>A0ABT5X9X7</accession>
<comment type="caution">
    <text evidence="1">The sequence shown here is derived from an EMBL/GenBank/DDBJ whole genome shotgun (WGS) entry which is preliminary data.</text>
</comment>
<evidence type="ECO:0000313" key="1">
    <source>
        <dbReference type="EMBL" id="MDF0591513.1"/>
    </source>
</evidence>
<dbReference type="InterPro" id="IPR018716">
    <property type="entry name" value="DUF2240"/>
</dbReference>
<sequence>MSRLDREREYLVATPFKKRDKKRLKISDFVFALSLDLKWGPPEKVRALLQEAADEGLVRIEGDYVHAAFEEEKAEVPVGFVPSKDEDLFEKGVRLIVSATGMGRKEAISMVNERQDSLQGLVRLDAVALLVAREMGLEVRDLALEAYESLVEEGRRG</sequence>
<dbReference type="Pfam" id="PF09999">
    <property type="entry name" value="DUF2240"/>
    <property type="match status" value="1"/>
</dbReference>
<keyword evidence="2" id="KW-1185">Reference proteome</keyword>
<evidence type="ECO:0000313" key="2">
    <source>
        <dbReference type="Proteomes" id="UP001220010"/>
    </source>
</evidence>
<proteinExistence type="predicted"/>
<gene>
    <name evidence="1" type="ORF">P0O15_10110</name>
</gene>
<name>A0ABT5X9X7_9EURY</name>
<dbReference type="Proteomes" id="UP001220010">
    <property type="component" value="Unassembled WGS sequence"/>
</dbReference>